<reference evidence="1 2" key="1">
    <citation type="submission" date="2016-03" db="EMBL/GenBank/DDBJ databases">
        <title>Whole genome sequencing of Grifola frondosa 9006-11.</title>
        <authorList>
            <person name="Min B."/>
            <person name="Park H."/>
            <person name="Kim J.-G."/>
            <person name="Cho H."/>
            <person name="Oh Y.-L."/>
            <person name="Kong W.-S."/>
            <person name="Choi I.-G."/>
        </authorList>
    </citation>
    <scope>NUCLEOTIDE SEQUENCE [LARGE SCALE GENOMIC DNA]</scope>
    <source>
        <strain evidence="1 2">9006-11</strain>
    </source>
</reference>
<comment type="caution">
    <text evidence="1">The sequence shown here is derived from an EMBL/GenBank/DDBJ whole genome shotgun (WGS) entry which is preliminary data.</text>
</comment>
<dbReference type="EMBL" id="LUGG01000011">
    <property type="protein sequence ID" value="OBZ71603.1"/>
    <property type="molecule type" value="Genomic_DNA"/>
</dbReference>
<dbReference type="Proteomes" id="UP000092993">
    <property type="component" value="Unassembled WGS sequence"/>
</dbReference>
<dbReference type="AlphaFoldDB" id="A0A1C7M3R0"/>
<protein>
    <submittedName>
        <fullName evidence="1">Uncharacterized protein</fullName>
    </submittedName>
</protein>
<evidence type="ECO:0000313" key="2">
    <source>
        <dbReference type="Proteomes" id="UP000092993"/>
    </source>
</evidence>
<gene>
    <name evidence="1" type="ORF">A0H81_08562</name>
</gene>
<name>A0A1C7M3R0_GRIFR</name>
<proteinExistence type="predicted"/>
<organism evidence="1 2">
    <name type="scientific">Grifola frondosa</name>
    <name type="common">Maitake</name>
    <name type="synonym">Polyporus frondosus</name>
    <dbReference type="NCBI Taxonomy" id="5627"/>
    <lineage>
        <taxon>Eukaryota</taxon>
        <taxon>Fungi</taxon>
        <taxon>Dikarya</taxon>
        <taxon>Basidiomycota</taxon>
        <taxon>Agaricomycotina</taxon>
        <taxon>Agaricomycetes</taxon>
        <taxon>Polyporales</taxon>
        <taxon>Grifolaceae</taxon>
        <taxon>Grifola</taxon>
    </lineage>
</organism>
<evidence type="ECO:0000313" key="1">
    <source>
        <dbReference type="EMBL" id="OBZ71603.1"/>
    </source>
</evidence>
<accession>A0A1C7M3R0</accession>
<sequence length="74" mass="8051">MSLKGSFRSHLYLRTRVAIGPPQSLIQSAATINYAVNTSSRPHMGFLFRTALGRHLVRPTSGCGIPDFGDASFD</sequence>
<keyword evidence="2" id="KW-1185">Reference proteome</keyword>